<dbReference type="AlphaFoldDB" id="A0A1Y3CIZ5"/>
<feature type="transmembrane region" description="Helical" evidence="8">
    <location>
        <begin position="409"/>
        <end position="433"/>
    </location>
</feature>
<evidence type="ECO:0000256" key="7">
    <source>
        <dbReference type="ARBA" id="ARBA00023136"/>
    </source>
</evidence>
<feature type="transmembrane region" description="Helical" evidence="8">
    <location>
        <begin position="51"/>
        <end position="70"/>
    </location>
</feature>
<evidence type="ECO:0000313" key="10">
    <source>
        <dbReference type="Proteomes" id="UP000242765"/>
    </source>
</evidence>
<dbReference type="OrthoDB" id="9810952at2"/>
<accession>A0A1Y3CIZ5</accession>
<keyword evidence="5 8" id="KW-1133">Transmembrane helix</keyword>
<evidence type="ECO:0000313" key="9">
    <source>
        <dbReference type="EMBL" id="OTG65113.1"/>
    </source>
</evidence>
<evidence type="ECO:0000256" key="2">
    <source>
        <dbReference type="ARBA" id="ARBA00022448"/>
    </source>
</evidence>
<sequence>MKFKKTELINKKQNSINLSPPSLLALGFLSFIVIGTILLKLPFAHHGELPWLKALFTATSAVTITGLSVVNVGESFTLFGEIIIMILIQCGGLGFMTFAILAALSLSSKVGLKQQIMAQETIGQTSLARATFTVKGVLLYSLFFEGVGTFILTIAWMQHYDFGHAFFYALFYSVSAFNNGGFSLFPNSLMSFSDQYMVTFTISMLYIIGGIGFVVLMDIKRAKRWKKLSTNSKLILSTIAGLNLFAFIVIWCLEASNPLTLAPMSVGDQALNAWFHATVPRSSGFNSVEVSSMTDASALVTMVLMFIGGGSLSTAGGIKVGTFIIMVLSVITFLRRSDELTVFKHSIPYHITFKALAVISITFMLILVGFFALLILEPNKRFLDLLFEAVSAACTVGLSRGVTEDLRPASLITLIMLMFAGRLGPLTLAYLIATPKKSRVNHPSTEIQIG</sequence>
<dbReference type="PANTHER" id="PTHR32024:SF1">
    <property type="entry name" value="KTR SYSTEM POTASSIUM UPTAKE PROTEIN B"/>
    <property type="match status" value="1"/>
</dbReference>
<comment type="caution">
    <text evidence="9">The sequence shown here is derived from an EMBL/GenBank/DDBJ whole genome shotgun (WGS) entry which is preliminary data.</text>
</comment>
<evidence type="ECO:0000256" key="3">
    <source>
        <dbReference type="ARBA" id="ARBA00022475"/>
    </source>
</evidence>
<keyword evidence="2" id="KW-0813">Transport</keyword>
<feature type="transmembrane region" description="Helical" evidence="8">
    <location>
        <begin position="82"/>
        <end position="104"/>
    </location>
</feature>
<dbReference type="Proteomes" id="UP000242765">
    <property type="component" value="Unassembled WGS sequence"/>
</dbReference>
<proteinExistence type="predicted"/>
<dbReference type="RefSeq" id="WP_086203834.1">
    <property type="nucleotide sequence ID" value="NZ_NEGB01000005.1"/>
</dbReference>
<evidence type="ECO:0000256" key="1">
    <source>
        <dbReference type="ARBA" id="ARBA00004651"/>
    </source>
</evidence>
<reference evidence="9 10" key="1">
    <citation type="submission" date="2017-04" db="EMBL/GenBank/DDBJ databases">
        <title>High diversity of culturable Acinetobacter species in natural soil and water ecosystems.</title>
        <authorList>
            <person name="Nemec A."/>
            <person name="Radolfova-Krizova L."/>
        </authorList>
    </citation>
    <scope>NUCLEOTIDE SEQUENCE [LARGE SCALE GENOMIC DNA]</scope>
    <source>
        <strain evidence="9 10">ANC 4999</strain>
    </source>
</reference>
<feature type="transmembrane region" description="Helical" evidence="8">
    <location>
        <begin position="355"/>
        <end position="376"/>
    </location>
</feature>
<keyword evidence="7 8" id="KW-0472">Membrane</keyword>
<dbReference type="InterPro" id="IPR003445">
    <property type="entry name" value="Cat_transpt"/>
</dbReference>
<name>A0A1Y3CIZ5_9GAMM</name>
<keyword evidence="4 8" id="KW-0812">Transmembrane</keyword>
<dbReference type="GO" id="GO:0008324">
    <property type="term" value="F:monoatomic cation transmembrane transporter activity"/>
    <property type="evidence" value="ECO:0007669"/>
    <property type="project" value="InterPro"/>
</dbReference>
<gene>
    <name evidence="9" type="ORF">B9T28_09990</name>
</gene>
<feature type="transmembrane region" description="Helical" evidence="8">
    <location>
        <begin position="21"/>
        <end position="39"/>
    </location>
</feature>
<evidence type="ECO:0000256" key="5">
    <source>
        <dbReference type="ARBA" id="ARBA00022989"/>
    </source>
</evidence>
<keyword evidence="3" id="KW-1003">Cell membrane</keyword>
<dbReference type="EMBL" id="NEGB01000005">
    <property type="protein sequence ID" value="OTG65113.1"/>
    <property type="molecule type" value="Genomic_DNA"/>
</dbReference>
<feature type="transmembrane region" description="Helical" evidence="8">
    <location>
        <begin position="303"/>
        <end position="334"/>
    </location>
</feature>
<keyword evidence="10" id="KW-1185">Reference proteome</keyword>
<comment type="subcellular location">
    <subcellularLocation>
        <location evidence="1">Cell membrane</location>
        <topology evidence="1">Multi-pass membrane protein</topology>
    </subcellularLocation>
</comment>
<feature type="transmembrane region" description="Helical" evidence="8">
    <location>
        <begin position="197"/>
        <end position="219"/>
    </location>
</feature>
<protein>
    <submittedName>
        <fullName evidence="9">Potassium transporter TrkH</fullName>
    </submittedName>
</protein>
<evidence type="ECO:0000256" key="4">
    <source>
        <dbReference type="ARBA" id="ARBA00022692"/>
    </source>
</evidence>
<organism evidence="9 10">
    <name type="scientific">Acinetobacter silvestris</name>
    <dbReference type="NCBI Taxonomy" id="1977882"/>
    <lineage>
        <taxon>Bacteria</taxon>
        <taxon>Pseudomonadati</taxon>
        <taxon>Pseudomonadota</taxon>
        <taxon>Gammaproteobacteria</taxon>
        <taxon>Moraxellales</taxon>
        <taxon>Moraxellaceae</taxon>
        <taxon>Acinetobacter</taxon>
    </lineage>
</organism>
<dbReference type="Pfam" id="PF02386">
    <property type="entry name" value="TrkH"/>
    <property type="match status" value="1"/>
</dbReference>
<dbReference type="STRING" id="1977882.B9T28_09990"/>
<evidence type="ECO:0000256" key="8">
    <source>
        <dbReference type="SAM" id="Phobius"/>
    </source>
</evidence>
<feature type="transmembrane region" description="Helical" evidence="8">
    <location>
        <begin position="165"/>
        <end position="185"/>
    </location>
</feature>
<dbReference type="PANTHER" id="PTHR32024">
    <property type="entry name" value="TRK SYSTEM POTASSIUM UPTAKE PROTEIN TRKG-RELATED"/>
    <property type="match status" value="1"/>
</dbReference>
<dbReference type="GO" id="GO:0030001">
    <property type="term" value="P:metal ion transport"/>
    <property type="evidence" value="ECO:0007669"/>
    <property type="project" value="UniProtKB-ARBA"/>
</dbReference>
<dbReference type="GO" id="GO:0005886">
    <property type="term" value="C:plasma membrane"/>
    <property type="evidence" value="ECO:0007669"/>
    <property type="project" value="UniProtKB-SubCell"/>
</dbReference>
<feature type="transmembrane region" description="Helical" evidence="8">
    <location>
        <begin position="137"/>
        <end position="158"/>
    </location>
</feature>
<feature type="transmembrane region" description="Helical" evidence="8">
    <location>
        <begin position="231"/>
        <end position="251"/>
    </location>
</feature>
<keyword evidence="6" id="KW-0406">Ion transport</keyword>
<evidence type="ECO:0000256" key="6">
    <source>
        <dbReference type="ARBA" id="ARBA00023065"/>
    </source>
</evidence>